<dbReference type="AlphaFoldDB" id="A0A4P9WSV8"/>
<keyword evidence="3" id="KW-1185">Reference proteome</keyword>
<reference evidence="3" key="1">
    <citation type="journal article" date="2018" name="Nat. Microbiol.">
        <title>Leveraging single-cell genomics to expand the fungal tree of life.</title>
        <authorList>
            <person name="Ahrendt S.R."/>
            <person name="Quandt C.A."/>
            <person name="Ciobanu D."/>
            <person name="Clum A."/>
            <person name="Salamov A."/>
            <person name="Andreopoulos B."/>
            <person name="Cheng J.F."/>
            <person name="Woyke T."/>
            <person name="Pelin A."/>
            <person name="Henrissat B."/>
            <person name="Reynolds N.K."/>
            <person name="Benny G.L."/>
            <person name="Smith M.E."/>
            <person name="James T.Y."/>
            <person name="Grigoriev I.V."/>
        </authorList>
    </citation>
    <scope>NUCLEOTIDE SEQUENCE [LARGE SCALE GENOMIC DNA]</scope>
</reference>
<dbReference type="EMBL" id="KZ993906">
    <property type="protein sequence ID" value="RKO94400.1"/>
    <property type="molecule type" value="Genomic_DNA"/>
</dbReference>
<name>A0A4P9WSV8_9FUNG</name>
<organism evidence="2 3">
    <name type="scientific">Blyttiomyces helicus</name>
    <dbReference type="NCBI Taxonomy" id="388810"/>
    <lineage>
        <taxon>Eukaryota</taxon>
        <taxon>Fungi</taxon>
        <taxon>Fungi incertae sedis</taxon>
        <taxon>Chytridiomycota</taxon>
        <taxon>Chytridiomycota incertae sedis</taxon>
        <taxon>Chytridiomycetes</taxon>
        <taxon>Chytridiomycetes incertae sedis</taxon>
        <taxon>Blyttiomyces</taxon>
    </lineage>
</organism>
<keyword evidence="1" id="KW-1133">Transmembrane helix</keyword>
<proteinExistence type="predicted"/>
<feature type="transmembrane region" description="Helical" evidence="1">
    <location>
        <begin position="277"/>
        <end position="299"/>
    </location>
</feature>
<dbReference type="Proteomes" id="UP000269721">
    <property type="component" value="Unassembled WGS sequence"/>
</dbReference>
<accession>A0A4P9WSV8</accession>
<protein>
    <submittedName>
        <fullName evidence="2">Uncharacterized protein</fullName>
    </submittedName>
</protein>
<sequence>MLAIVSITFPKTSHSAYLGAAKRQTPNAQTLEEPLIHPLPFYIPLATLATHAPLPLVFTRYPLPCSPLQRAAVQMVQAPSQALLTQAQTWTLPGDGGAGTLAVMAWAARSAARARTAAMTGTTLTRTASSAMTTSMRMKPGDGQCAAEDHHESAGAILLQDVGAQEASGNHFAWGGRPADVDDTDKDKEMWENESADKNETGDADPTADHDGIQDERSAACASHCDEVAFSGLWACHPDEHAADSRCPEFDSTLLHPRVATSKLLRCKASQMRAMRILVKVVSAKLTALLFSALMISLLDVASFWEHQLEHSKCINDAAEATNHQQRSICPLQQRGRWVISVSVAGMQMGSDGRFADGITMGFLHYFLFSGVFLHYTRRKASPTAVTASSAEFPYLMRSKRTRHMLMRFSILDNPPLDQLGLHTLTPIPEGDLALLAKGL</sequence>
<gene>
    <name evidence="2" type="ORF">BDK51DRAFT_35166</name>
</gene>
<evidence type="ECO:0000256" key="1">
    <source>
        <dbReference type="SAM" id="Phobius"/>
    </source>
</evidence>
<keyword evidence="1" id="KW-0812">Transmembrane</keyword>
<keyword evidence="1" id="KW-0472">Membrane</keyword>
<evidence type="ECO:0000313" key="3">
    <source>
        <dbReference type="Proteomes" id="UP000269721"/>
    </source>
</evidence>
<feature type="transmembrane region" description="Helical" evidence="1">
    <location>
        <begin position="355"/>
        <end position="374"/>
    </location>
</feature>
<evidence type="ECO:0000313" key="2">
    <source>
        <dbReference type="EMBL" id="RKO94400.1"/>
    </source>
</evidence>